<evidence type="ECO:0000256" key="1">
    <source>
        <dbReference type="SAM" id="Coils"/>
    </source>
</evidence>
<comment type="caution">
    <text evidence="4">The sequence shown here is derived from an EMBL/GenBank/DDBJ whole genome shotgun (WGS) entry which is preliminary data.</text>
</comment>
<sequence length="383" mass="43503">MAAAASGTLLRSTMKRLLRPFYLTVHPDITSTNMPSEAASVNAKALQEVNAYVEALASTQSHPVVARTVSFFKPRGKGEAARSVAKKARQLRPVMQCSFELSSIPPGADFSTREGLAARLVRDIEAALVAEAPSMFSSKPHKGTQVESLMKSGSIPTSKAGDSWKKLWDDETQERMFKMSLYDAETEEERRSRVYKEELFNRYLYRVARKAVKTKNEKRKMERLMDAERVAMEMVDEKLRKQTPQEAGCQAAQNSDDEEQETPTEFIQRKARVVEGGYHPDLVFYSPQLNDQAKRREGISRICGLELEDDGDMWLLENVWRAVRAPPTPLPLVIGTKFEALHDKGYFEIPYNFELKDLVDFLEEHMDALKESRAKLIQELYVV</sequence>
<dbReference type="PANTHER" id="PTHR31596">
    <property type="entry name" value="T-CELL ACTIVATION INHIBITOR, MITOCHONDRIAL"/>
    <property type="match status" value="1"/>
</dbReference>
<dbReference type="Proteomes" id="UP000574390">
    <property type="component" value="Unassembled WGS sequence"/>
</dbReference>
<gene>
    <name evidence="5" type="ORF">FOZ62_029533</name>
    <name evidence="4" type="ORF">FOZ63_030596</name>
</gene>
<feature type="coiled-coil region" evidence="1">
    <location>
        <begin position="352"/>
        <end position="379"/>
    </location>
</feature>
<protein>
    <recommendedName>
        <fullName evidence="3">DUF4460 domain-containing protein</fullName>
    </recommendedName>
</protein>
<dbReference type="InterPro" id="IPR027986">
    <property type="entry name" value="TCAIM"/>
</dbReference>
<reference evidence="6 7" key="1">
    <citation type="submission" date="2020-04" db="EMBL/GenBank/DDBJ databases">
        <title>Perkinsus olseni comparative genomics.</title>
        <authorList>
            <person name="Bogema D.R."/>
        </authorList>
    </citation>
    <scope>NUCLEOTIDE SEQUENCE [LARGE SCALE GENOMIC DNA]</scope>
    <source>
        <strain evidence="5">ATCC PRA-205</strain>
        <strain evidence="4 6">ATCC PRA-207</strain>
    </source>
</reference>
<dbReference type="Proteomes" id="UP000553632">
    <property type="component" value="Unassembled WGS sequence"/>
</dbReference>
<dbReference type="OMA" id="PNLIFFH"/>
<evidence type="ECO:0000313" key="4">
    <source>
        <dbReference type="EMBL" id="KAF4720888.1"/>
    </source>
</evidence>
<evidence type="ECO:0000313" key="5">
    <source>
        <dbReference type="EMBL" id="KAF4726104.1"/>
    </source>
</evidence>
<dbReference type="Pfam" id="PF14687">
    <property type="entry name" value="DUF4460"/>
    <property type="match status" value="1"/>
</dbReference>
<feature type="region of interest" description="Disordered" evidence="2">
    <location>
        <begin position="241"/>
        <end position="264"/>
    </location>
</feature>
<accession>A0A7J6RJQ5</accession>
<dbReference type="AlphaFoldDB" id="A0A7J6RJQ5"/>
<dbReference type="PANTHER" id="PTHR31596:SF1">
    <property type="entry name" value="T-CELL ACTIVATION INHIBITOR, MITOCHONDRIAL"/>
    <property type="match status" value="1"/>
</dbReference>
<dbReference type="InterPro" id="IPR028031">
    <property type="entry name" value="DUF4460"/>
</dbReference>
<dbReference type="EMBL" id="JABANO010025050">
    <property type="protein sequence ID" value="KAF4720888.1"/>
    <property type="molecule type" value="Genomic_DNA"/>
</dbReference>
<feature type="domain" description="DUF4460" evidence="3">
    <location>
        <begin position="9"/>
        <end position="77"/>
    </location>
</feature>
<keyword evidence="6" id="KW-1185">Reference proteome</keyword>
<dbReference type="EMBL" id="JABANM010018439">
    <property type="protein sequence ID" value="KAF4726104.1"/>
    <property type="molecule type" value="Genomic_DNA"/>
</dbReference>
<organism evidence="4 6">
    <name type="scientific">Perkinsus olseni</name>
    <name type="common">Perkinsus atlanticus</name>
    <dbReference type="NCBI Taxonomy" id="32597"/>
    <lineage>
        <taxon>Eukaryota</taxon>
        <taxon>Sar</taxon>
        <taxon>Alveolata</taxon>
        <taxon>Perkinsozoa</taxon>
        <taxon>Perkinsea</taxon>
        <taxon>Perkinsida</taxon>
        <taxon>Perkinsidae</taxon>
        <taxon>Perkinsus</taxon>
    </lineage>
</organism>
<keyword evidence="1" id="KW-0175">Coiled coil</keyword>
<evidence type="ECO:0000313" key="6">
    <source>
        <dbReference type="Proteomes" id="UP000553632"/>
    </source>
</evidence>
<proteinExistence type="predicted"/>
<dbReference type="GO" id="GO:0005739">
    <property type="term" value="C:mitochondrion"/>
    <property type="evidence" value="ECO:0007669"/>
    <property type="project" value="TreeGrafter"/>
</dbReference>
<evidence type="ECO:0000256" key="2">
    <source>
        <dbReference type="SAM" id="MobiDB-lite"/>
    </source>
</evidence>
<evidence type="ECO:0000313" key="7">
    <source>
        <dbReference type="Proteomes" id="UP000574390"/>
    </source>
</evidence>
<evidence type="ECO:0000259" key="3">
    <source>
        <dbReference type="Pfam" id="PF14687"/>
    </source>
</evidence>
<name>A0A7J6RJQ5_PEROL</name>